<dbReference type="PANTHER" id="PTHR46708:SF2">
    <property type="entry name" value="FIBRONECTIN TYPE-III DOMAIN-CONTAINING PROTEIN"/>
    <property type="match status" value="1"/>
</dbReference>
<evidence type="ECO:0000256" key="1">
    <source>
        <dbReference type="ARBA" id="ARBA00022737"/>
    </source>
</evidence>
<dbReference type="InterPro" id="IPR003961">
    <property type="entry name" value="FN3_dom"/>
</dbReference>
<dbReference type="PROSITE" id="PS50853">
    <property type="entry name" value="FN3"/>
    <property type="match status" value="3"/>
</dbReference>
<organism evidence="3">
    <name type="scientific">Timema douglasi</name>
    <name type="common">Walking stick</name>
    <dbReference type="NCBI Taxonomy" id="61478"/>
    <lineage>
        <taxon>Eukaryota</taxon>
        <taxon>Metazoa</taxon>
        <taxon>Ecdysozoa</taxon>
        <taxon>Arthropoda</taxon>
        <taxon>Hexapoda</taxon>
        <taxon>Insecta</taxon>
        <taxon>Pterygota</taxon>
        <taxon>Neoptera</taxon>
        <taxon>Polyneoptera</taxon>
        <taxon>Phasmatodea</taxon>
        <taxon>Timematodea</taxon>
        <taxon>Timematoidea</taxon>
        <taxon>Timematidae</taxon>
        <taxon>Timema</taxon>
    </lineage>
</organism>
<evidence type="ECO:0000259" key="2">
    <source>
        <dbReference type="PROSITE" id="PS50853"/>
    </source>
</evidence>
<dbReference type="CDD" id="cd00063">
    <property type="entry name" value="FN3"/>
    <property type="match status" value="2"/>
</dbReference>
<dbReference type="PANTHER" id="PTHR46708">
    <property type="entry name" value="TENASCIN"/>
    <property type="match status" value="1"/>
</dbReference>
<feature type="domain" description="Fibronectin type-III" evidence="2">
    <location>
        <begin position="99"/>
        <end position="191"/>
    </location>
</feature>
<keyword evidence="1" id="KW-0677">Repeat</keyword>
<name>A0A7R8VSU0_TIMDO</name>
<gene>
    <name evidence="3" type="ORF">TDIB3V08_LOCUS10336</name>
</gene>
<evidence type="ECO:0000313" key="3">
    <source>
        <dbReference type="EMBL" id="CAD7204174.1"/>
    </source>
</evidence>
<feature type="domain" description="Fibronectin type-III" evidence="2">
    <location>
        <begin position="200"/>
        <end position="293"/>
    </location>
</feature>
<dbReference type="AlphaFoldDB" id="A0A7R8VSU0"/>
<sequence>MTALTPDSISSLETRSAGPSVIVTWSPPSEHPRCAEQYEICWEASLDDWNCTVQDSSVTTLYITDLNYCSEYLVGVRALGRPDNSSRVNATATTGPEGVSRLKAVNNSVSSIAVQWEPPSNTDCLEEYQVCWSLADGTQSNCTTQTIQELETMNITGLTGCTNYIINVTSVGPSSDYSETVSIATSTVLSKQFLLQYHLAPQRVKRVQVYSAYATNITVVWQLPSHTQCLQGLRVCLSPRDGNQSDCTIQSSHAHAAWTFTELTPCSSYLISVATVGSSGDYSEAVTVSAESACDLQDHGMRLGSLASFLTNQYPPKCVEQYEICWGSSQDDQNCTVQDSSFTTLDITELTYCSEYLAWVTTLRRPGNSRRVNAAATVGPRPAHNLTFLSAVEAANAAVDCVDYYRVCLKVIGDEMVCVSQMRDGTIVRIPDLLSCTSYTFNATARTEGGGRSVLSEQVNTRAAEMLLRYVQEQWIETNNNEHNMTFTMKRTQFTLYNAATGQRSNGCLLKKLKRHHPIPRLKFHSIGTHQGGVFVEYPDFTNGNHQLVIYLSDTYKMEGLRVGEHIHVTAEKWTN</sequence>
<dbReference type="Gene3D" id="2.60.40.10">
    <property type="entry name" value="Immunoglobulins"/>
    <property type="match status" value="3"/>
</dbReference>
<dbReference type="InterPro" id="IPR013783">
    <property type="entry name" value="Ig-like_fold"/>
</dbReference>
<feature type="domain" description="Fibronectin type-III" evidence="2">
    <location>
        <begin position="5"/>
        <end position="98"/>
    </location>
</feature>
<dbReference type="InterPro" id="IPR036116">
    <property type="entry name" value="FN3_sf"/>
</dbReference>
<dbReference type="SUPFAM" id="SSF49265">
    <property type="entry name" value="Fibronectin type III"/>
    <property type="match status" value="3"/>
</dbReference>
<dbReference type="Pfam" id="PF00041">
    <property type="entry name" value="fn3"/>
    <property type="match status" value="2"/>
</dbReference>
<proteinExistence type="predicted"/>
<accession>A0A7R8VSU0</accession>
<dbReference type="InterPro" id="IPR050991">
    <property type="entry name" value="ECM_Regulatory_Proteins"/>
</dbReference>
<dbReference type="SMART" id="SM00060">
    <property type="entry name" value="FN3"/>
    <property type="match status" value="4"/>
</dbReference>
<protein>
    <recommendedName>
        <fullName evidence="2">Fibronectin type-III domain-containing protein</fullName>
    </recommendedName>
</protein>
<reference evidence="3" key="1">
    <citation type="submission" date="2020-11" db="EMBL/GenBank/DDBJ databases">
        <authorList>
            <person name="Tran Van P."/>
        </authorList>
    </citation>
    <scope>NUCLEOTIDE SEQUENCE</scope>
</reference>
<dbReference type="EMBL" id="OA571768">
    <property type="protein sequence ID" value="CAD7204174.1"/>
    <property type="molecule type" value="Genomic_DNA"/>
</dbReference>